<dbReference type="AlphaFoldDB" id="A0A1E1K333"/>
<organism evidence="1 2">
    <name type="scientific">Rhynchosporium agropyri</name>
    <dbReference type="NCBI Taxonomy" id="914238"/>
    <lineage>
        <taxon>Eukaryota</taxon>
        <taxon>Fungi</taxon>
        <taxon>Dikarya</taxon>
        <taxon>Ascomycota</taxon>
        <taxon>Pezizomycotina</taxon>
        <taxon>Leotiomycetes</taxon>
        <taxon>Helotiales</taxon>
        <taxon>Ploettnerulaceae</taxon>
        <taxon>Rhynchosporium</taxon>
    </lineage>
</organism>
<evidence type="ECO:0000313" key="1">
    <source>
        <dbReference type="EMBL" id="CZS92525.1"/>
    </source>
</evidence>
<evidence type="ECO:0000313" key="2">
    <source>
        <dbReference type="Proteomes" id="UP000178912"/>
    </source>
</evidence>
<reference evidence="2" key="1">
    <citation type="submission" date="2016-03" db="EMBL/GenBank/DDBJ databases">
        <authorList>
            <person name="Guldener U."/>
        </authorList>
    </citation>
    <scope>NUCLEOTIDE SEQUENCE [LARGE SCALE GENOMIC DNA]</scope>
    <source>
        <strain evidence="2">04CH-RAC-A.6.1</strain>
    </source>
</reference>
<keyword evidence="2" id="KW-1185">Reference proteome</keyword>
<protein>
    <submittedName>
        <fullName evidence="1">Uncharacterized protein</fullName>
    </submittedName>
</protein>
<sequence length="62" mass="7290">MQPPGRQNWRVFGEVKDDKHVESSITEELKSLRKFMYENTPVLKQRVTKIRGMKLPGIGYQL</sequence>
<accession>A0A1E1K333</accession>
<name>A0A1E1K333_9HELO</name>
<gene>
    <name evidence="1" type="ORF">RAG0_03139</name>
</gene>
<proteinExistence type="predicted"/>
<dbReference type="Proteomes" id="UP000178912">
    <property type="component" value="Unassembled WGS sequence"/>
</dbReference>
<dbReference type="EMBL" id="FJUX01000012">
    <property type="protein sequence ID" value="CZS92525.1"/>
    <property type="molecule type" value="Genomic_DNA"/>
</dbReference>